<proteinExistence type="predicted"/>
<reference evidence="3" key="1">
    <citation type="submission" date="2020-05" db="EMBL/GenBank/DDBJ databases">
        <title>Phylogenomic resolution of chytrid fungi.</title>
        <authorList>
            <person name="Stajich J.E."/>
            <person name="Amses K."/>
            <person name="Simmons R."/>
            <person name="Seto K."/>
            <person name="Myers J."/>
            <person name="Bonds A."/>
            <person name="Quandt C.A."/>
            <person name="Barry K."/>
            <person name="Liu P."/>
            <person name="Grigoriev I."/>
            <person name="Longcore J.E."/>
            <person name="James T.Y."/>
        </authorList>
    </citation>
    <scope>NUCLEOTIDE SEQUENCE</scope>
    <source>
        <strain evidence="3">PLAUS21</strain>
    </source>
</reference>
<feature type="compositionally biased region" description="Low complexity" evidence="1">
    <location>
        <begin position="70"/>
        <end position="82"/>
    </location>
</feature>
<name>A0AAD5UJ79_9FUNG</name>
<dbReference type="Pfam" id="PF13391">
    <property type="entry name" value="HNH_2"/>
    <property type="match status" value="1"/>
</dbReference>
<gene>
    <name evidence="3" type="ORF">HK103_005606</name>
</gene>
<keyword evidence="4" id="KW-1185">Reference proteome</keyword>
<feature type="domain" description="HNH nuclease" evidence="2">
    <location>
        <begin position="114"/>
        <end position="202"/>
    </location>
</feature>
<organism evidence="3 4">
    <name type="scientific">Boothiomyces macroporosus</name>
    <dbReference type="NCBI Taxonomy" id="261099"/>
    <lineage>
        <taxon>Eukaryota</taxon>
        <taxon>Fungi</taxon>
        <taxon>Fungi incertae sedis</taxon>
        <taxon>Chytridiomycota</taxon>
        <taxon>Chytridiomycota incertae sedis</taxon>
        <taxon>Chytridiomycetes</taxon>
        <taxon>Rhizophydiales</taxon>
        <taxon>Terramycetaceae</taxon>
        <taxon>Boothiomyces</taxon>
    </lineage>
</organism>
<dbReference type="AlphaFoldDB" id="A0AAD5UJ79"/>
<dbReference type="Proteomes" id="UP001210925">
    <property type="component" value="Unassembled WGS sequence"/>
</dbReference>
<dbReference type="InterPro" id="IPR003615">
    <property type="entry name" value="HNH_nuc"/>
</dbReference>
<sequence length="333" mass="38212">MQQANEKLQNLEKGFSTYKILNAMLNATADSDYESFASTRQVIIQDILASDNLEELASKYDNLFLMPMRASGGRPGSRPSSATQRIQEEEDKSHSSSSKSNKFKSDVRERDKVCVLTGEEDKVTERISRGFEVAHIIPQSLLDSKSDGEERKQGKYVIRSFIFRMCPWLPPNFFENLDVCENAILLNQEAHRFFGAFEWFIVMEKDSNNNTIYKAMQVEEDGLLGKITTGRIVVKRAIIDNIETDIPITVSSYNQPLFIGNTHPQPSEVYVRLHELLSRIFYMRGQANYYEQEYDSDDEFQVNQAYLSEYKDESKPEVKREDSAVTFGPNLLV</sequence>
<protein>
    <recommendedName>
        <fullName evidence="2">HNH nuclease domain-containing protein</fullName>
    </recommendedName>
</protein>
<evidence type="ECO:0000259" key="2">
    <source>
        <dbReference type="Pfam" id="PF13391"/>
    </source>
</evidence>
<feature type="region of interest" description="Disordered" evidence="1">
    <location>
        <begin position="70"/>
        <end position="104"/>
    </location>
</feature>
<accession>A0AAD5UJ79</accession>
<comment type="caution">
    <text evidence="3">The sequence shown here is derived from an EMBL/GenBank/DDBJ whole genome shotgun (WGS) entry which is preliminary data.</text>
</comment>
<evidence type="ECO:0000313" key="4">
    <source>
        <dbReference type="Proteomes" id="UP001210925"/>
    </source>
</evidence>
<dbReference type="EMBL" id="JADGKB010000053">
    <property type="protein sequence ID" value="KAJ3256243.1"/>
    <property type="molecule type" value="Genomic_DNA"/>
</dbReference>
<evidence type="ECO:0000256" key="1">
    <source>
        <dbReference type="SAM" id="MobiDB-lite"/>
    </source>
</evidence>
<evidence type="ECO:0000313" key="3">
    <source>
        <dbReference type="EMBL" id="KAJ3256243.1"/>
    </source>
</evidence>